<keyword evidence="8" id="KW-0677">Repeat</keyword>
<evidence type="ECO:0000256" key="9">
    <source>
        <dbReference type="ARBA" id="ARBA00022764"/>
    </source>
</evidence>
<feature type="active site" description="Charge relay system" evidence="14">
    <location>
        <position position="141"/>
    </location>
</feature>
<keyword evidence="10" id="KW-0378">Hydrolase</keyword>
<organism evidence="17 18">
    <name type="scientific">Ralstonia pickettii</name>
    <name type="common">Burkholderia pickettii</name>
    <dbReference type="NCBI Taxonomy" id="329"/>
    <lineage>
        <taxon>Bacteria</taxon>
        <taxon>Pseudomonadati</taxon>
        <taxon>Pseudomonadota</taxon>
        <taxon>Betaproteobacteria</taxon>
        <taxon>Burkholderiales</taxon>
        <taxon>Burkholderiaceae</taxon>
        <taxon>Ralstonia</taxon>
    </lineage>
</organism>
<dbReference type="InterPro" id="IPR001478">
    <property type="entry name" value="PDZ"/>
</dbReference>
<evidence type="ECO:0000256" key="6">
    <source>
        <dbReference type="ARBA" id="ARBA00022670"/>
    </source>
</evidence>
<evidence type="ECO:0000256" key="8">
    <source>
        <dbReference type="ARBA" id="ARBA00022737"/>
    </source>
</evidence>
<comment type="similarity">
    <text evidence="3">Belongs to the peptidase S1C family.</text>
</comment>
<dbReference type="Pfam" id="PF17820">
    <property type="entry name" value="PDZ_6"/>
    <property type="match status" value="1"/>
</dbReference>
<dbReference type="InterPro" id="IPR001940">
    <property type="entry name" value="Peptidase_S1C"/>
</dbReference>
<dbReference type="RefSeq" id="WP_102065542.1">
    <property type="nucleotide sequence ID" value="NZ_PKQE01000002.1"/>
</dbReference>
<dbReference type="EMBL" id="PKQE01000002">
    <property type="protein sequence ID" value="PLC42458.1"/>
    <property type="molecule type" value="Genomic_DNA"/>
</dbReference>
<accession>A0A2N4TRW6</accession>
<comment type="subcellular location">
    <subcellularLocation>
        <location evidence="2">Periplasm</location>
    </subcellularLocation>
</comment>
<feature type="active site" description="Charge relay system" evidence="14">
    <location>
        <position position="171"/>
    </location>
</feature>
<evidence type="ECO:0000256" key="15">
    <source>
        <dbReference type="PIRSR" id="PIRSR611782-2"/>
    </source>
</evidence>
<dbReference type="Pfam" id="PF13365">
    <property type="entry name" value="Trypsin_2"/>
    <property type="match status" value="1"/>
</dbReference>
<dbReference type="Gene3D" id="2.40.10.120">
    <property type="match status" value="1"/>
</dbReference>
<feature type="binding site" evidence="15">
    <location>
        <position position="141"/>
    </location>
    <ligand>
        <name>substrate</name>
    </ligand>
</feature>
<evidence type="ECO:0000256" key="12">
    <source>
        <dbReference type="ARBA" id="ARBA00023016"/>
    </source>
</evidence>
<dbReference type="CDD" id="cd06779">
    <property type="entry name" value="cpPDZ_Deg_HtrA-like"/>
    <property type="match status" value="1"/>
</dbReference>
<keyword evidence="9" id="KW-0574">Periplasm</keyword>
<dbReference type="SMART" id="SM00228">
    <property type="entry name" value="PDZ"/>
    <property type="match status" value="2"/>
</dbReference>
<evidence type="ECO:0000259" key="16">
    <source>
        <dbReference type="PROSITE" id="PS50106"/>
    </source>
</evidence>
<dbReference type="CDD" id="cd10839">
    <property type="entry name" value="cpPDZ1_DegP-like"/>
    <property type="match status" value="1"/>
</dbReference>
<evidence type="ECO:0000256" key="5">
    <source>
        <dbReference type="ARBA" id="ARBA00013958"/>
    </source>
</evidence>
<dbReference type="GO" id="GO:0042597">
    <property type="term" value="C:periplasmic space"/>
    <property type="evidence" value="ECO:0007669"/>
    <property type="project" value="UniProtKB-SubCell"/>
</dbReference>
<evidence type="ECO:0000256" key="3">
    <source>
        <dbReference type="ARBA" id="ARBA00010541"/>
    </source>
</evidence>
<dbReference type="PRINTS" id="PR00834">
    <property type="entry name" value="PROTEASES2C"/>
</dbReference>
<evidence type="ECO:0000256" key="4">
    <source>
        <dbReference type="ARBA" id="ARBA00013035"/>
    </source>
</evidence>
<feature type="binding site" evidence="15">
    <location>
        <begin position="242"/>
        <end position="244"/>
    </location>
    <ligand>
        <name>substrate</name>
    </ligand>
</feature>
<keyword evidence="6" id="KW-0645">Protease</keyword>
<dbReference type="Gene3D" id="2.30.42.10">
    <property type="match status" value="2"/>
</dbReference>
<evidence type="ECO:0000256" key="2">
    <source>
        <dbReference type="ARBA" id="ARBA00004418"/>
    </source>
</evidence>
<evidence type="ECO:0000256" key="14">
    <source>
        <dbReference type="PIRSR" id="PIRSR611782-1"/>
    </source>
</evidence>
<evidence type="ECO:0000313" key="17">
    <source>
        <dbReference type="EMBL" id="PLC42458.1"/>
    </source>
</evidence>
<keyword evidence="12" id="KW-0346">Stress response</keyword>
<gene>
    <name evidence="17" type="ORF">C0Q88_10845</name>
</gene>
<dbReference type="GO" id="GO:0006508">
    <property type="term" value="P:proteolysis"/>
    <property type="evidence" value="ECO:0007669"/>
    <property type="project" value="UniProtKB-KW"/>
</dbReference>
<dbReference type="Proteomes" id="UP000234456">
    <property type="component" value="Unassembled WGS sequence"/>
</dbReference>
<dbReference type="PROSITE" id="PS50106">
    <property type="entry name" value="PDZ"/>
    <property type="match status" value="2"/>
</dbReference>
<dbReference type="GO" id="GO:0004252">
    <property type="term" value="F:serine-type endopeptidase activity"/>
    <property type="evidence" value="ECO:0007669"/>
    <property type="project" value="InterPro"/>
</dbReference>
<comment type="caution">
    <text evidence="17">The sequence shown here is derived from an EMBL/GenBank/DDBJ whole genome shotgun (WGS) entry which is preliminary data.</text>
</comment>
<dbReference type="AlphaFoldDB" id="A0A2N4TRW6"/>
<dbReference type="InterPro" id="IPR011782">
    <property type="entry name" value="Pept_S1C_Do"/>
</dbReference>
<sequence>MTRQTLARSAAGLAAVVAVAGGYAYLQKDMISRAVAAPVATATATTAPASGAAPVAVAAPMDFSGIVDRYGPAVVNISTTARAQRTSMQGLPPGMSPDDPFSEFFKRFMPQMPQQRGDQIVRGLGSGFIVSADGLILTNAHVVDGAQEVNVKLTDRREFKAKVLGVDKQSDVAVLRISAKNLPVVQIGSPANTKVGEPVLAIGSPYGFENTVTAGIVSAKSRSLPDDTYVPFIQTDVAVNPGNSGGPLFNQRGEVIGINSQIYSQTGGYQGLSFAVPIDVAMKVEQQLVSTGKVTRGRLGIAVQEVDQSLADSFNLPKPEGALVNSVEDGGPAAKAGLQPGDVILQIGDARIDRSGDLPEQVADIKPGSTVPLQIIRQGKPTTLTVTIGAAKDAKVASSEKAAPDQGRLGLAVRPLQPEEKRQNGLPGGLVVMDVTGPSAKVGIQPGDVILSLNGTPVSSVQELRTLVDRAGKHVALLVQRDDTKIFVPVDLG</sequence>
<evidence type="ECO:0000313" key="18">
    <source>
        <dbReference type="Proteomes" id="UP000234456"/>
    </source>
</evidence>
<reference evidence="17 18" key="1">
    <citation type="submission" date="2017-12" db="EMBL/GenBank/DDBJ databases">
        <title>Draft genome sequence of Ralstonia pickettii 52.</title>
        <authorList>
            <person name="Zheng B."/>
        </authorList>
    </citation>
    <scope>NUCLEOTIDE SEQUENCE [LARGE SCALE GENOMIC DNA]</scope>
    <source>
        <strain evidence="17 18">52</strain>
    </source>
</reference>
<evidence type="ECO:0000256" key="10">
    <source>
        <dbReference type="ARBA" id="ARBA00022801"/>
    </source>
</evidence>
<evidence type="ECO:0000256" key="1">
    <source>
        <dbReference type="ARBA" id="ARBA00001772"/>
    </source>
</evidence>
<feature type="domain" description="PDZ" evidence="16">
    <location>
        <begin position="288"/>
        <end position="352"/>
    </location>
</feature>
<keyword evidence="11" id="KW-0720">Serine protease</keyword>
<proteinExistence type="inferred from homology"/>
<dbReference type="SUPFAM" id="SSF50156">
    <property type="entry name" value="PDZ domain-like"/>
    <property type="match status" value="2"/>
</dbReference>
<evidence type="ECO:0000256" key="7">
    <source>
        <dbReference type="ARBA" id="ARBA00022729"/>
    </source>
</evidence>
<dbReference type="SUPFAM" id="SSF50494">
    <property type="entry name" value="Trypsin-like serine proteases"/>
    <property type="match status" value="1"/>
</dbReference>
<dbReference type="InterPro" id="IPR009003">
    <property type="entry name" value="Peptidase_S1_PA"/>
</dbReference>
<dbReference type="NCBIfam" id="TIGR02037">
    <property type="entry name" value="degP_htrA_DO"/>
    <property type="match status" value="1"/>
</dbReference>
<dbReference type="InterPro" id="IPR041489">
    <property type="entry name" value="PDZ_6"/>
</dbReference>
<feature type="domain" description="PDZ" evidence="16">
    <location>
        <begin position="405"/>
        <end position="483"/>
    </location>
</feature>
<dbReference type="Pfam" id="PF13180">
    <property type="entry name" value="PDZ_2"/>
    <property type="match status" value="1"/>
</dbReference>
<keyword evidence="7" id="KW-0732">Signal</keyword>
<dbReference type="InterPro" id="IPR036034">
    <property type="entry name" value="PDZ_sf"/>
</dbReference>
<dbReference type="PANTHER" id="PTHR22939">
    <property type="entry name" value="SERINE PROTEASE FAMILY S1C HTRA-RELATED"/>
    <property type="match status" value="1"/>
</dbReference>
<feature type="active site" description="Charge relay system" evidence="14">
    <location>
        <position position="244"/>
    </location>
</feature>
<name>A0A2N4TRW6_RALPI</name>
<protein>
    <recommendedName>
        <fullName evidence="5">Probable periplasmic serine endoprotease DegP-like</fullName>
        <ecNumber evidence="4">3.4.21.107</ecNumber>
    </recommendedName>
    <alternativeName>
        <fullName evidence="13">Protease Do</fullName>
    </alternativeName>
</protein>
<evidence type="ECO:0000256" key="13">
    <source>
        <dbReference type="ARBA" id="ARBA00032850"/>
    </source>
</evidence>
<evidence type="ECO:0000256" key="11">
    <source>
        <dbReference type="ARBA" id="ARBA00022825"/>
    </source>
</evidence>
<comment type="catalytic activity">
    <reaction evidence="1">
        <text>Acts on substrates that are at least partially unfolded. The cleavage site P1 residue is normally between a pair of hydrophobic residues, such as Val-|-Val.</text>
        <dbReference type="EC" id="3.4.21.107"/>
    </reaction>
</comment>
<dbReference type="OrthoDB" id="9758917at2"/>
<dbReference type="PANTHER" id="PTHR22939:SF130">
    <property type="entry name" value="PERIPLASMIC SERINE ENDOPROTEASE DEGP-LIKE-RELATED"/>
    <property type="match status" value="1"/>
</dbReference>
<feature type="binding site" evidence="15">
    <location>
        <position position="171"/>
    </location>
    <ligand>
        <name>substrate</name>
    </ligand>
</feature>
<dbReference type="EC" id="3.4.21.107" evidence="4"/>